<evidence type="ECO:0000313" key="2">
    <source>
        <dbReference type="EMBL" id="WEX84640.1"/>
    </source>
</evidence>
<gene>
    <name evidence="2" type="ORF">PYH38_003538</name>
</gene>
<organism evidence="2 3">
    <name type="scientific">Sinorhizobium numidicum</name>
    <dbReference type="NCBI Taxonomy" id="680248"/>
    <lineage>
        <taxon>Bacteria</taxon>
        <taxon>Pseudomonadati</taxon>
        <taxon>Pseudomonadota</taxon>
        <taxon>Alphaproteobacteria</taxon>
        <taxon>Hyphomicrobiales</taxon>
        <taxon>Rhizobiaceae</taxon>
        <taxon>Sinorhizobium/Ensifer group</taxon>
        <taxon>Sinorhizobium</taxon>
    </lineage>
</organism>
<keyword evidence="3" id="KW-1185">Reference proteome</keyword>
<feature type="region of interest" description="Disordered" evidence="1">
    <location>
        <begin position="35"/>
        <end position="55"/>
    </location>
</feature>
<protein>
    <recommendedName>
        <fullName evidence="4">Helix-turn-helix domain-containing protein</fullName>
    </recommendedName>
</protein>
<evidence type="ECO:0008006" key="4">
    <source>
        <dbReference type="Google" id="ProtNLM"/>
    </source>
</evidence>
<evidence type="ECO:0000256" key="1">
    <source>
        <dbReference type="SAM" id="MobiDB-lite"/>
    </source>
</evidence>
<reference evidence="2 3" key="1">
    <citation type="submission" date="2023-03" db="EMBL/GenBank/DDBJ databases">
        <authorList>
            <person name="Kaur S."/>
            <person name="Espinosa-Saiz D."/>
            <person name="Velazquez E."/>
            <person name="Menendez E."/>
            <person name="diCenzo G.C."/>
        </authorList>
    </citation>
    <scope>NUCLEOTIDE SEQUENCE [LARGE SCALE GENOMIC DNA]</scope>
    <source>
        <strain evidence="2 3">LMG 27395</strain>
    </source>
</reference>
<proteinExistence type="predicted"/>
<dbReference type="Proteomes" id="UP001235547">
    <property type="component" value="Chromosome 1"/>
</dbReference>
<sequence length="110" mass="11697">MQSELEALPTADLAELATAALAELARRAGGDAAAPKQLDLLPELGPIDPTTVDLDERLPDGSRRWLAPKEAAVIVRTDPGTVVRKIKAGGSGVRIGGRYYLDAINLRGRR</sequence>
<name>A0ABY8D506_9HYPH</name>
<accession>A0ABY8D506</accession>
<dbReference type="EMBL" id="CP120371">
    <property type="protein sequence ID" value="WEX84640.1"/>
    <property type="molecule type" value="Genomic_DNA"/>
</dbReference>
<evidence type="ECO:0000313" key="3">
    <source>
        <dbReference type="Proteomes" id="UP001235547"/>
    </source>
</evidence>
<dbReference type="RefSeq" id="WP_280735559.1">
    <property type="nucleotide sequence ID" value="NZ_CP120368.1"/>
</dbReference>